<dbReference type="Pfam" id="PF00079">
    <property type="entry name" value="Serpin"/>
    <property type="match status" value="2"/>
</dbReference>
<accession>A0A0E0ME34</accession>
<dbReference type="SMART" id="SM00093">
    <property type="entry name" value="SERPIN"/>
    <property type="match status" value="1"/>
</dbReference>
<keyword evidence="4" id="KW-1133">Transmembrane helix</keyword>
<comment type="similarity">
    <text evidence="1 2">Belongs to the serpin family.</text>
</comment>
<organism evidence="6">
    <name type="scientific">Oryza punctata</name>
    <name type="common">Red rice</name>
    <dbReference type="NCBI Taxonomy" id="4537"/>
    <lineage>
        <taxon>Eukaryota</taxon>
        <taxon>Viridiplantae</taxon>
        <taxon>Streptophyta</taxon>
        <taxon>Embryophyta</taxon>
        <taxon>Tracheophyta</taxon>
        <taxon>Spermatophyta</taxon>
        <taxon>Magnoliopsida</taxon>
        <taxon>Liliopsida</taxon>
        <taxon>Poales</taxon>
        <taxon>Poaceae</taxon>
        <taxon>BOP clade</taxon>
        <taxon>Oryzoideae</taxon>
        <taxon>Oryzeae</taxon>
        <taxon>Oryzinae</taxon>
        <taxon>Oryza</taxon>
    </lineage>
</organism>
<name>A0A0E0ME34_ORYPU</name>
<dbReference type="InterPro" id="IPR042185">
    <property type="entry name" value="Serpin_sf_2"/>
</dbReference>
<dbReference type="CDD" id="cd02043">
    <property type="entry name" value="serpinP_plants"/>
    <property type="match status" value="1"/>
</dbReference>
<dbReference type="eggNOG" id="KOG2392">
    <property type="taxonomic scope" value="Eukaryota"/>
</dbReference>
<keyword evidence="4" id="KW-0472">Membrane</keyword>
<evidence type="ECO:0000313" key="6">
    <source>
        <dbReference type="EnsemblPlants" id="OPUNC11G07370.1"/>
    </source>
</evidence>
<reference evidence="6" key="1">
    <citation type="submission" date="2015-04" db="UniProtKB">
        <authorList>
            <consortium name="EnsemblPlants"/>
        </authorList>
    </citation>
    <scope>IDENTIFICATION</scope>
</reference>
<dbReference type="InterPro" id="IPR023796">
    <property type="entry name" value="Serpin_dom"/>
</dbReference>
<keyword evidence="4" id="KW-0812">Transmembrane</keyword>
<dbReference type="InterPro" id="IPR036186">
    <property type="entry name" value="Serpin_sf"/>
</dbReference>
<dbReference type="EnsemblPlants" id="OPUNC11G07370.1">
    <property type="protein sequence ID" value="OPUNC11G07370.1"/>
    <property type="gene ID" value="OPUNC11G07370"/>
</dbReference>
<dbReference type="Gene3D" id="2.30.39.10">
    <property type="entry name" value="Alpha-1-antitrypsin, domain 1"/>
    <property type="match status" value="1"/>
</dbReference>
<feature type="transmembrane region" description="Helical" evidence="4">
    <location>
        <begin position="20"/>
        <end position="40"/>
    </location>
</feature>
<evidence type="ECO:0000256" key="4">
    <source>
        <dbReference type="SAM" id="Phobius"/>
    </source>
</evidence>
<dbReference type="Proteomes" id="UP000026962">
    <property type="component" value="Chromosome 11"/>
</dbReference>
<evidence type="ECO:0000313" key="7">
    <source>
        <dbReference type="Proteomes" id="UP000026962"/>
    </source>
</evidence>
<protein>
    <recommendedName>
        <fullName evidence="5">Serpin domain-containing protein</fullName>
    </recommendedName>
</protein>
<dbReference type="GO" id="GO:0005615">
    <property type="term" value="C:extracellular space"/>
    <property type="evidence" value="ECO:0007669"/>
    <property type="project" value="InterPro"/>
</dbReference>
<evidence type="ECO:0000259" key="5">
    <source>
        <dbReference type="SMART" id="SM00093"/>
    </source>
</evidence>
<reference evidence="6" key="2">
    <citation type="submission" date="2018-05" db="EMBL/GenBank/DDBJ databases">
        <title>OpunRS2 (Oryza punctata Reference Sequence Version 2).</title>
        <authorList>
            <person name="Zhang J."/>
            <person name="Kudrna D."/>
            <person name="Lee S."/>
            <person name="Talag J."/>
            <person name="Welchert J."/>
            <person name="Wing R.A."/>
        </authorList>
    </citation>
    <scope>NUCLEOTIDE SEQUENCE [LARGE SCALE GENOMIC DNA]</scope>
</reference>
<dbReference type="InterPro" id="IPR000215">
    <property type="entry name" value="Serpin_fam"/>
</dbReference>
<dbReference type="HOGENOM" id="CLU_023330_4_2_1"/>
<feature type="region of interest" description="Disordered" evidence="3">
    <location>
        <begin position="86"/>
        <end position="114"/>
    </location>
</feature>
<feature type="domain" description="Serpin" evidence="5">
    <location>
        <begin position="307"/>
        <end position="685"/>
    </location>
</feature>
<dbReference type="STRING" id="4537.A0A0E0ME34"/>
<dbReference type="PANTHER" id="PTHR11461">
    <property type="entry name" value="SERINE PROTEASE INHIBITOR, SERPIN"/>
    <property type="match status" value="1"/>
</dbReference>
<dbReference type="SUPFAM" id="SSF56574">
    <property type="entry name" value="Serpins"/>
    <property type="match status" value="2"/>
</dbReference>
<dbReference type="AlphaFoldDB" id="A0A0E0ME34"/>
<evidence type="ECO:0000256" key="3">
    <source>
        <dbReference type="SAM" id="MobiDB-lite"/>
    </source>
</evidence>
<keyword evidence="7" id="KW-1185">Reference proteome</keyword>
<dbReference type="InterPro" id="IPR042178">
    <property type="entry name" value="Serpin_sf_1"/>
</dbReference>
<dbReference type="Gene3D" id="3.30.497.10">
    <property type="entry name" value="Antithrombin, subunit I, domain 2"/>
    <property type="match status" value="2"/>
</dbReference>
<evidence type="ECO:0000256" key="1">
    <source>
        <dbReference type="ARBA" id="ARBA00009500"/>
    </source>
</evidence>
<proteinExistence type="inferred from homology"/>
<dbReference type="PANTHER" id="PTHR11461:SF313">
    <property type="entry name" value="SERPIN-Z5-RELATED"/>
    <property type="match status" value="1"/>
</dbReference>
<sequence length="722" mass="77169">MGNPPAAGAPRRRCCAIQGLVVLFLVYVLAVLVLAGSELFRDDDQLDLCFPSSPGIGSSSSARVLLSPRSLVLRLGEITRRGGTRWWWTGGDRPESDSPTSDGGKGTNSSPTEACSRRCAATGLMGMSLRLAKQLSANAEDDGAGNLVFSPLSIYSALTVVTVGARGTTLDELLGIVRALPGCTATGGPRVAHACGLWHERTTTLKPAFRAAAAASFNAAARAVDFLTNPEEARKEINSWVATATENLIDTILPPGSVGTSTRLVVEFGLWILHSRKDADLFGVSASAGSTRWRSHRPCPGLTELALRLARRIPAVVGDFNLVFSPLSLYAALALVAEGAGGDTLSEFLGVLGVGSQDELAALAGRLAGQALADRSRSGGPRVSFVSGLWHDKSRTLTPSFRDAAFQSFMAETRAADFREKPGEAVKQINAWARKATNSLIDSLIDGGLPADTDVVVANAVYFKGKWEAPFMKACTKTAKFHRLDGAAVDARFMRNIYDPSYYIACHGWFKVLRLPYDGGHSPAPSRFSMCAFLPDARDGLWDLVDKMASTPGFLQAKLPTEKVVVGKFELPKFKLTSSGDIAGVLHGMGLEVTFSDKADLSKMVVDDGSGRTLTMNRVVHKAVIEVNEEGTEAAASVLDVRCGMSMTPEPRPVLVDFVADHPFAFFVIEETTGAVVFAGHVLDPSSTAGALDDDEEFDHHGLGIMGCLRHLLDRFKPFLRV</sequence>
<dbReference type="Gramene" id="OPUNC11G07370.1">
    <property type="protein sequence ID" value="OPUNC11G07370.1"/>
    <property type="gene ID" value="OPUNC11G07370"/>
</dbReference>
<evidence type="ECO:0000256" key="2">
    <source>
        <dbReference type="RuleBase" id="RU000411"/>
    </source>
</evidence>
<dbReference type="GO" id="GO:0004867">
    <property type="term" value="F:serine-type endopeptidase inhibitor activity"/>
    <property type="evidence" value="ECO:0007669"/>
    <property type="project" value="UniProtKB-KW"/>
</dbReference>
<feature type="compositionally biased region" description="Polar residues" evidence="3">
    <location>
        <begin position="97"/>
        <end position="113"/>
    </location>
</feature>